<evidence type="ECO:0000313" key="2">
    <source>
        <dbReference type="EMBL" id="SFR83229.1"/>
    </source>
</evidence>
<dbReference type="RefSeq" id="WP_093311554.1">
    <property type="nucleotide sequence ID" value="NZ_FOZG01000001.1"/>
</dbReference>
<dbReference type="EMBL" id="FOZG01000001">
    <property type="protein sequence ID" value="SFR83229.1"/>
    <property type="molecule type" value="Genomic_DNA"/>
</dbReference>
<proteinExistence type="predicted"/>
<evidence type="ECO:0000313" key="3">
    <source>
        <dbReference type="Proteomes" id="UP000198824"/>
    </source>
</evidence>
<dbReference type="AlphaFoldDB" id="A0A1I6JW67"/>
<gene>
    <name evidence="2" type="ORF">SAMN05192580_0983</name>
</gene>
<accession>A0A1I6JW67</accession>
<dbReference type="Proteomes" id="UP000198824">
    <property type="component" value="Unassembled WGS sequence"/>
</dbReference>
<organism evidence="2 3">
    <name type="scientific">Sphingomonas jatrophae</name>
    <dbReference type="NCBI Taxonomy" id="1166337"/>
    <lineage>
        <taxon>Bacteria</taxon>
        <taxon>Pseudomonadati</taxon>
        <taxon>Pseudomonadota</taxon>
        <taxon>Alphaproteobacteria</taxon>
        <taxon>Sphingomonadales</taxon>
        <taxon>Sphingomonadaceae</taxon>
        <taxon>Sphingomonas</taxon>
    </lineage>
</organism>
<keyword evidence="3" id="KW-1185">Reference proteome</keyword>
<keyword evidence="1" id="KW-0732">Signal</keyword>
<evidence type="ECO:0000256" key="1">
    <source>
        <dbReference type="SAM" id="SignalP"/>
    </source>
</evidence>
<reference evidence="2 3" key="1">
    <citation type="submission" date="2016-10" db="EMBL/GenBank/DDBJ databases">
        <authorList>
            <person name="de Groot N.N."/>
        </authorList>
    </citation>
    <scope>NUCLEOTIDE SEQUENCE [LARGE SCALE GENOMIC DNA]</scope>
    <source>
        <strain evidence="2 3">S5-249</strain>
    </source>
</reference>
<sequence length="115" mass="12151">MAKLALFAGAALLAGAAMGGVAGHATVTGMRPDAVVTERLAGAYGVPVRREPDLFQEVGDTWIDGLSGGREESNDWDEGYRWAKDSGIRTTTDCTIRGWTFQRGCETAVTDAALS</sequence>
<feature type="chain" id="PRO_5011596019" evidence="1">
    <location>
        <begin position="20"/>
        <end position="115"/>
    </location>
</feature>
<feature type="signal peptide" evidence="1">
    <location>
        <begin position="1"/>
        <end position="19"/>
    </location>
</feature>
<protein>
    <submittedName>
        <fullName evidence="2">Uncharacterized protein</fullName>
    </submittedName>
</protein>
<name>A0A1I6JW67_9SPHN</name>